<accession>A0A4C1ZDG7</accession>
<gene>
    <name evidence="1" type="ORF">EVAR_65571_1</name>
</gene>
<sequence length="231" mass="25654">MKESQFSRKLGVSEIPAMTPNRPSLCGGVERFVQSLGDDSKRCTACLRFYITIIRVYGRSGDDSFTGAVRTDLPFTAHWMGISLWAVGPNYTSENAFEESYVNAFIKRANAAAGRSNALRPGRGRFTVASNFIADIRVSVEAFIGFCRSHRPGRRRSYDRRVLTDNLSPSSFRGIAHGDGIQIGSNGQLIRRSDWLARNRLAAIAPRASAAAALYGVNGEYELFYRSLRER</sequence>
<proteinExistence type="predicted"/>
<evidence type="ECO:0000313" key="2">
    <source>
        <dbReference type="Proteomes" id="UP000299102"/>
    </source>
</evidence>
<reference evidence="1 2" key="1">
    <citation type="journal article" date="2019" name="Commun. Biol.">
        <title>The bagworm genome reveals a unique fibroin gene that provides high tensile strength.</title>
        <authorList>
            <person name="Kono N."/>
            <person name="Nakamura H."/>
            <person name="Ohtoshi R."/>
            <person name="Tomita M."/>
            <person name="Numata K."/>
            <person name="Arakawa K."/>
        </authorList>
    </citation>
    <scope>NUCLEOTIDE SEQUENCE [LARGE SCALE GENOMIC DNA]</scope>
</reference>
<organism evidence="1 2">
    <name type="scientific">Eumeta variegata</name>
    <name type="common">Bagworm moth</name>
    <name type="synonym">Eumeta japonica</name>
    <dbReference type="NCBI Taxonomy" id="151549"/>
    <lineage>
        <taxon>Eukaryota</taxon>
        <taxon>Metazoa</taxon>
        <taxon>Ecdysozoa</taxon>
        <taxon>Arthropoda</taxon>
        <taxon>Hexapoda</taxon>
        <taxon>Insecta</taxon>
        <taxon>Pterygota</taxon>
        <taxon>Neoptera</taxon>
        <taxon>Endopterygota</taxon>
        <taxon>Lepidoptera</taxon>
        <taxon>Glossata</taxon>
        <taxon>Ditrysia</taxon>
        <taxon>Tineoidea</taxon>
        <taxon>Psychidae</taxon>
        <taxon>Oiketicinae</taxon>
        <taxon>Eumeta</taxon>
    </lineage>
</organism>
<name>A0A4C1ZDG7_EUMVA</name>
<evidence type="ECO:0000313" key="1">
    <source>
        <dbReference type="EMBL" id="GBP84645.1"/>
    </source>
</evidence>
<protein>
    <submittedName>
        <fullName evidence="1">Uncharacterized protein</fullName>
    </submittedName>
</protein>
<dbReference type="AlphaFoldDB" id="A0A4C1ZDG7"/>
<comment type="caution">
    <text evidence="1">The sequence shown here is derived from an EMBL/GenBank/DDBJ whole genome shotgun (WGS) entry which is preliminary data.</text>
</comment>
<dbReference type="Proteomes" id="UP000299102">
    <property type="component" value="Unassembled WGS sequence"/>
</dbReference>
<keyword evidence="2" id="KW-1185">Reference proteome</keyword>
<dbReference type="EMBL" id="BGZK01001691">
    <property type="protein sequence ID" value="GBP84645.1"/>
    <property type="molecule type" value="Genomic_DNA"/>
</dbReference>